<gene>
    <name evidence="1" type="ORF">CWS01_15610</name>
</gene>
<name>A0A2N0YZP3_9BACI</name>
<dbReference type="Gene3D" id="2.40.10.270">
    <property type="entry name" value="Bacteriophage SPP1 head-tail adaptor protein"/>
    <property type="match status" value="1"/>
</dbReference>
<evidence type="ECO:0000313" key="1">
    <source>
        <dbReference type="EMBL" id="PKG22737.1"/>
    </source>
</evidence>
<dbReference type="NCBIfam" id="TIGR01563">
    <property type="entry name" value="gp16_SPP1"/>
    <property type="match status" value="1"/>
</dbReference>
<proteinExistence type="predicted"/>
<dbReference type="InterPro" id="IPR038666">
    <property type="entry name" value="SSP1_head-tail_sf"/>
</dbReference>
<organism evidence="1 2">
    <name type="scientific">Niallia nealsonii</name>
    <dbReference type="NCBI Taxonomy" id="115979"/>
    <lineage>
        <taxon>Bacteria</taxon>
        <taxon>Bacillati</taxon>
        <taxon>Bacillota</taxon>
        <taxon>Bacilli</taxon>
        <taxon>Bacillales</taxon>
        <taxon>Bacillaceae</taxon>
        <taxon>Niallia</taxon>
    </lineage>
</organism>
<dbReference type="InterPro" id="IPR008767">
    <property type="entry name" value="Phage_SPP1_head-tail_adaptor"/>
</dbReference>
<dbReference type="RefSeq" id="WP_101178124.1">
    <property type="nucleotide sequence ID" value="NZ_PISE01000035.1"/>
</dbReference>
<dbReference type="EMBL" id="PISE01000035">
    <property type="protein sequence ID" value="PKG22737.1"/>
    <property type="molecule type" value="Genomic_DNA"/>
</dbReference>
<reference evidence="1 2" key="1">
    <citation type="journal article" date="2003" name="Int. J. Syst. Evol. Microbiol.">
        <title>Bacillus nealsonii sp. nov., isolated from a spacecraft-assembly facility, whose spores are gamma-radiation resistant.</title>
        <authorList>
            <person name="Venkateswaran K."/>
            <person name="Kempf M."/>
            <person name="Chen F."/>
            <person name="Satomi M."/>
            <person name="Nicholson W."/>
            <person name="Kern R."/>
        </authorList>
    </citation>
    <scope>NUCLEOTIDE SEQUENCE [LARGE SCALE GENOMIC DNA]</scope>
    <source>
        <strain evidence="1 2">FO-92</strain>
    </source>
</reference>
<sequence length="106" mass="12340">MKYIKDKKITIMTMAANSGPEPGETSQPLKNGKNIWVYYRQASANEISMYSTTVYKVEVVFKIAWRNDIDTTMKVLFRGKEYAITRIDDFEGYKEDLTIYAYKTGR</sequence>
<dbReference type="Proteomes" id="UP000233375">
    <property type="component" value="Unassembled WGS sequence"/>
</dbReference>
<protein>
    <submittedName>
        <fullName evidence="1">Head-tail adaptor protein</fullName>
    </submittedName>
</protein>
<accession>A0A2N0YZP3</accession>
<dbReference type="Pfam" id="PF05521">
    <property type="entry name" value="Phage_HCP"/>
    <property type="match status" value="1"/>
</dbReference>
<comment type="caution">
    <text evidence="1">The sequence shown here is derived from an EMBL/GenBank/DDBJ whole genome shotgun (WGS) entry which is preliminary data.</text>
</comment>
<dbReference type="AlphaFoldDB" id="A0A2N0YZP3"/>
<keyword evidence="2" id="KW-1185">Reference proteome</keyword>
<evidence type="ECO:0000313" key="2">
    <source>
        <dbReference type="Proteomes" id="UP000233375"/>
    </source>
</evidence>
<dbReference type="OrthoDB" id="9808209at2"/>